<dbReference type="SUPFAM" id="SSF51430">
    <property type="entry name" value="NAD(P)-linked oxidoreductase"/>
    <property type="match status" value="1"/>
</dbReference>
<feature type="domain" description="NADP-dependent oxidoreductase" evidence="1">
    <location>
        <begin position="80"/>
        <end position="367"/>
    </location>
</feature>
<accession>A0A5A8DZF3</accession>
<dbReference type="InterPro" id="IPR018170">
    <property type="entry name" value="Aldo/ket_reductase_CS"/>
</dbReference>
<evidence type="ECO:0000313" key="3">
    <source>
        <dbReference type="Proteomes" id="UP000324907"/>
    </source>
</evidence>
<organism evidence="2 3">
    <name type="scientific">Cafeteria roenbergensis</name>
    <name type="common">Marine flagellate</name>
    <dbReference type="NCBI Taxonomy" id="33653"/>
    <lineage>
        <taxon>Eukaryota</taxon>
        <taxon>Sar</taxon>
        <taxon>Stramenopiles</taxon>
        <taxon>Bigyra</taxon>
        <taxon>Opalozoa</taxon>
        <taxon>Bicosoecida</taxon>
        <taxon>Cafeteriaceae</taxon>
        <taxon>Cafeteria</taxon>
    </lineage>
</organism>
<dbReference type="EMBL" id="VLTL01000010">
    <property type="protein sequence ID" value="KAA0170923.1"/>
    <property type="molecule type" value="Genomic_DNA"/>
</dbReference>
<gene>
    <name evidence="2" type="ORF">FNF28_01198</name>
</gene>
<dbReference type="Pfam" id="PF00248">
    <property type="entry name" value="Aldo_ket_red"/>
    <property type="match status" value="1"/>
</dbReference>
<protein>
    <recommendedName>
        <fullName evidence="1">NADP-dependent oxidoreductase domain-containing protein</fullName>
    </recommendedName>
</protein>
<dbReference type="InterPro" id="IPR020471">
    <property type="entry name" value="AKR"/>
</dbReference>
<dbReference type="PANTHER" id="PTHR11732">
    <property type="entry name" value="ALDO/KETO REDUCTASE"/>
    <property type="match status" value="1"/>
</dbReference>
<dbReference type="AlphaFoldDB" id="A0A5A8DZF3"/>
<proteinExistence type="predicted"/>
<reference evidence="2 3" key="1">
    <citation type="submission" date="2019-07" db="EMBL/GenBank/DDBJ databases">
        <title>Genomes of Cafeteria roenbergensis.</title>
        <authorList>
            <person name="Fischer M.G."/>
            <person name="Hackl T."/>
            <person name="Roman M."/>
        </authorList>
    </citation>
    <scope>NUCLEOTIDE SEQUENCE [LARGE SCALE GENOMIC DNA]</scope>
    <source>
        <strain evidence="2 3">RCC970-E3</strain>
    </source>
</reference>
<evidence type="ECO:0000259" key="1">
    <source>
        <dbReference type="Pfam" id="PF00248"/>
    </source>
</evidence>
<dbReference type="Gene3D" id="3.20.20.100">
    <property type="entry name" value="NADP-dependent oxidoreductase domain"/>
    <property type="match status" value="1"/>
</dbReference>
<comment type="caution">
    <text evidence="2">The sequence shown here is derived from an EMBL/GenBank/DDBJ whole genome shotgun (WGS) entry which is preliminary data.</text>
</comment>
<dbReference type="PRINTS" id="PR00069">
    <property type="entry name" value="ALDKETRDTASE"/>
</dbReference>
<sequence>MCDAVHDARELAGRIEFLHRHVFGLGADLKQELVAELAAALPPLTAAAAGDDPRGSAWLSYAHGVAALASGHTALEMPVLGFGCWKLPEDSTAETVCSAIGSGWRHLDCAADYANEKQVGEGIRLAIERGHIGSRSDLFITSKLWNNFHRREHVGPALARTLADLGTDYVDLYLVHFPIPLKYVDPAVRYPPGWIHDPEAEAPRMEEDNVTLAETWGALEEECLAGRCRRIGLSNHNVQAIRGLLAGCKIPPAVLQVELHPFLTQEKLIRFCKSRDIVVTGFSPLGAGSYVALGTAAPEESVLREEAVKAIASKHGVSPAQVILRWGLQRGTTLVPKTTKPARMVENIDIFGFELAEDEMAALSGLNKGRRFNDPGVFCELAFGSFCPIYE</sequence>
<dbReference type="InterPro" id="IPR036812">
    <property type="entry name" value="NAD(P)_OxRdtase_dom_sf"/>
</dbReference>
<evidence type="ECO:0000313" key="2">
    <source>
        <dbReference type="EMBL" id="KAA0170923.1"/>
    </source>
</evidence>
<dbReference type="PROSITE" id="PS00063">
    <property type="entry name" value="ALDOKETO_REDUCTASE_3"/>
    <property type="match status" value="1"/>
</dbReference>
<dbReference type="InterPro" id="IPR023210">
    <property type="entry name" value="NADP_OxRdtase_dom"/>
</dbReference>
<dbReference type="Proteomes" id="UP000324907">
    <property type="component" value="Unassembled WGS sequence"/>
</dbReference>
<dbReference type="GO" id="GO:0016491">
    <property type="term" value="F:oxidoreductase activity"/>
    <property type="evidence" value="ECO:0007669"/>
    <property type="project" value="InterPro"/>
</dbReference>
<name>A0A5A8DZF3_CAFRO</name>